<dbReference type="Proteomes" id="UP001219518">
    <property type="component" value="Unassembled WGS sequence"/>
</dbReference>
<comment type="caution">
    <text evidence="1">The sequence shown here is derived from an EMBL/GenBank/DDBJ whole genome shotgun (WGS) entry which is preliminary data.</text>
</comment>
<sequence length="149" mass="17028">MHGFLLQSIGMSSYKDEETTVFRKIYDNETIAHFMSNLLEGTDNEVLVSSDILLLSSLEEIMKSTSDKKRLNATEVLLCLLASISDVPEEMCKTLLDLCQSGNLDKKLLYYALVARPELDTLSTFLNYERPFLRQKPPKNKRRLQFGAE</sequence>
<keyword evidence="2" id="KW-1185">Reference proteome</keyword>
<evidence type="ECO:0000313" key="1">
    <source>
        <dbReference type="EMBL" id="KAK3912492.1"/>
    </source>
</evidence>
<dbReference type="GO" id="GO:0016301">
    <property type="term" value="F:kinase activity"/>
    <property type="evidence" value="ECO:0007669"/>
    <property type="project" value="UniProtKB-KW"/>
</dbReference>
<evidence type="ECO:0000313" key="2">
    <source>
        <dbReference type="Proteomes" id="UP001219518"/>
    </source>
</evidence>
<reference evidence="1" key="2">
    <citation type="journal article" date="2023" name="BMC Genomics">
        <title>Pest status, molecular evolution, and epigenetic factors derived from the genome assembly of Frankliniella fusca, a thysanopteran phytovirus vector.</title>
        <authorList>
            <person name="Catto M.A."/>
            <person name="Labadie P.E."/>
            <person name="Jacobson A.L."/>
            <person name="Kennedy G.G."/>
            <person name="Srinivasan R."/>
            <person name="Hunt B.G."/>
        </authorList>
    </citation>
    <scope>NUCLEOTIDE SEQUENCE</scope>
    <source>
        <strain evidence="1">PL_HMW_Pooled</strain>
    </source>
</reference>
<dbReference type="EMBL" id="JAHWGI010000293">
    <property type="protein sequence ID" value="KAK3912492.1"/>
    <property type="molecule type" value="Genomic_DNA"/>
</dbReference>
<keyword evidence="1" id="KW-0808">Transferase</keyword>
<accession>A0AAE1H0D7</accession>
<reference evidence="1" key="1">
    <citation type="submission" date="2021-07" db="EMBL/GenBank/DDBJ databases">
        <authorList>
            <person name="Catto M.A."/>
            <person name="Jacobson A."/>
            <person name="Kennedy G."/>
            <person name="Labadie P."/>
            <person name="Hunt B.G."/>
            <person name="Srinivasan R."/>
        </authorList>
    </citation>
    <scope>NUCLEOTIDE SEQUENCE</scope>
    <source>
        <strain evidence="1">PL_HMW_Pooled</strain>
        <tissue evidence="1">Head</tissue>
    </source>
</reference>
<dbReference type="AlphaFoldDB" id="A0AAE1H0D7"/>
<proteinExistence type="predicted"/>
<name>A0AAE1H0D7_9NEOP</name>
<keyword evidence="1" id="KW-0418">Kinase</keyword>
<gene>
    <name evidence="1" type="ORF">KUF71_022063</name>
</gene>
<organism evidence="1 2">
    <name type="scientific">Frankliniella fusca</name>
    <dbReference type="NCBI Taxonomy" id="407009"/>
    <lineage>
        <taxon>Eukaryota</taxon>
        <taxon>Metazoa</taxon>
        <taxon>Ecdysozoa</taxon>
        <taxon>Arthropoda</taxon>
        <taxon>Hexapoda</taxon>
        <taxon>Insecta</taxon>
        <taxon>Pterygota</taxon>
        <taxon>Neoptera</taxon>
        <taxon>Paraneoptera</taxon>
        <taxon>Thysanoptera</taxon>
        <taxon>Terebrantia</taxon>
        <taxon>Thripoidea</taxon>
        <taxon>Thripidae</taxon>
        <taxon>Frankliniella</taxon>
    </lineage>
</organism>
<protein>
    <submittedName>
        <fullName evidence="1">Anhydro-N-acetylmuramic acid kinase</fullName>
    </submittedName>
</protein>